<gene>
    <name evidence="1" type="ordered locus">VIT_15s0045g00180</name>
</gene>
<dbReference type="AlphaFoldDB" id="D7U5N1"/>
<dbReference type="EMBL" id="FN596510">
    <property type="protein sequence ID" value="CBI38050.3"/>
    <property type="molecule type" value="Genomic_DNA"/>
</dbReference>
<dbReference type="PaxDb" id="29760-VIT_15s0045g00180.t01"/>
<sequence length="73" mass="7935">MLLEVPSLCTQIPRSRVAKDSSWDGSLSLTEHKIYKSVGAIDASTQTEDDVSKSKARGTCTREICGEKGLHLV</sequence>
<dbReference type="HOGENOM" id="CLU_2709889_0_0_1"/>
<accession>D7U5N1</accession>
<dbReference type="InParanoid" id="D7U5N1"/>
<organism evidence="1 2">
    <name type="scientific">Vitis vinifera</name>
    <name type="common">Grape</name>
    <dbReference type="NCBI Taxonomy" id="29760"/>
    <lineage>
        <taxon>Eukaryota</taxon>
        <taxon>Viridiplantae</taxon>
        <taxon>Streptophyta</taxon>
        <taxon>Embryophyta</taxon>
        <taxon>Tracheophyta</taxon>
        <taxon>Spermatophyta</taxon>
        <taxon>Magnoliopsida</taxon>
        <taxon>eudicotyledons</taxon>
        <taxon>Gunneridae</taxon>
        <taxon>Pentapetalae</taxon>
        <taxon>rosids</taxon>
        <taxon>Vitales</taxon>
        <taxon>Vitaceae</taxon>
        <taxon>Viteae</taxon>
        <taxon>Vitis</taxon>
    </lineage>
</organism>
<dbReference type="Proteomes" id="UP000009183">
    <property type="component" value="Chromosome 15"/>
</dbReference>
<evidence type="ECO:0000313" key="2">
    <source>
        <dbReference type="Proteomes" id="UP000009183"/>
    </source>
</evidence>
<reference evidence="2" key="1">
    <citation type="journal article" date="2007" name="Nature">
        <title>The grapevine genome sequence suggests ancestral hexaploidization in major angiosperm phyla.</title>
        <authorList>
            <consortium name="The French-Italian Public Consortium for Grapevine Genome Characterization."/>
            <person name="Jaillon O."/>
            <person name="Aury J.-M."/>
            <person name="Noel B."/>
            <person name="Policriti A."/>
            <person name="Clepet C."/>
            <person name="Casagrande A."/>
            <person name="Choisne N."/>
            <person name="Aubourg S."/>
            <person name="Vitulo N."/>
            <person name="Jubin C."/>
            <person name="Vezzi A."/>
            <person name="Legeai F."/>
            <person name="Hugueney P."/>
            <person name="Dasilva C."/>
            <person name="Horner D."/>
            <person name="Mica E."/>
            <person name="Jublot D."/>
            <person name="Poulain J."/>
            <person name="Bruyere C."/>
            <person name="Billault A."/>
            <person name="Segurens B."/>
            <person name="Gouyvenoux M."/>
            <person name="Ugarte E."/>
            <person name="Cattonaro F."/>
            <person name="Anthouard V."/>
            <person name="Vico V."/>
            <person name="Del Fabbro C."/>
            <person name="Alaux M."/>
            <person name="Di Gaspero G."/>
            <person name="Dumas V."/>
            <person name="Felice N."/>
            <person name="Paillard S."/>
            <person name="Juman I."/>
            <person name="Moroldo M."/>
            <person name="Scalabrin S."/>
            <person name="Canaguier A."/>
            <person name="Le Clainche I."/>
            <person name="Malacrida G."/>
            <person name="Durand E."/>
            <person name="Pesole G."/>
            <person name="Laucou V."/>
            <person name="Chatelet P."/>
            <person name="Merdinoglu D."/>
            <person name="Delledonne M."/>
            <person name="Pezzotti M."/>
            <person name="Lecharny A."/>
            <person name="Scarpelli C."/>
            <person name="Artiguenave F."/>
            <person name="Pe M.E."/>
            <person name="Valle G."/>
            <person name="Morgante M."/>
            <person name="Caboche M."/>
            <person name="Adam-Blondon A.-F."/>
            <person name="Weissenbach J."/>
            <person name="Quetier F."/>
            <person name="Wincker P."/>
        </authorList>
    </citation>
    <scope>NUCLEOTIDE SEQUENCE [LARGE SCALE GENOMIC DNA]</scope>
    <source>
        <strain evidence="2">cv. Pinot noir / PN40024</strain>
    </source>
</reference>
<name>D7U5N1_VITVI</name>
<protein>
    <submittedName>
        <fullName evidence="1">Uncharacterized protein</fullName>
    </submittedName>
</protein>
<proteinExistence type="predicted"/>
<evidence type="ECO:0000313" key="1">
    <source>
        <dbReference type="EMBL" id="CBI38050.3"/>
    </source>
</evidence>
<keyword evidence="2" id="KW-1185">Reference proteome</keyword>